<proteinExistence type="predicted"/>
<evidence type="ECO:0000313" key="3">
    <source>
        <dbReference type="Proteomes" id="UP001630127"/>
    </source>
</evidence>
<reference evidence="2 3" key="1">
    <citation type="submission" date="2024-11" db="EMBL/GenBank/DDBJ databases">
        <title>A near-complete genome assembly of Cinchona calisaya.</title>
        <authorList>
            <person name="Lian D.C."/>
            <person name="Zhao X.W."/>
            <person name="Wei L."/>
        </authorList>
    </citation>
    <scope>NUCLEOTIDE SEQUENCE [LARGE SCALE GENOMIC DNA]</scope>
    <source>
        <tissue evidence="2">Nenye</tissue>
    </source>
</reference>
<dbReference type="Proteomes" id="UP001630127">
    <property type="component" value="Unassembled WGS sequence"/>
</dbReference>
<protein>
    <submittedName>
        <fullName evidence="2">Uncharacterized protein</fullName>
    </submittedName>
</protein>
<dbReference type="EMBL" id="JBJUIK010000015">
    <property type="protein sequence ID" value="KAL3503459.1"/>
    <property type="molecule type" value="Genomic_DNA"/>
</dbReference>
<organism evidence="2 3">
    <name type="scientific">Cinchona calisaya</name>
    <dbReference type="NCBI Taxonomy" id="153742"/>
    <lineage>
        <taxon>Eukaryota</taxon>
        <taxon>Viridiplantae</taxon>
        <taxon>Streptophyta</taxon>
        <taxon>Embryophyta</taxon>
        <taxon>Tracheophyta</taxon>
        <taxon>Spermatophyta</taxon>
        <taxon>Magnoliopsida</taxon>
        <taxon>eudicotyledons</taxon>
        <taxon>Gunneridae</taxon>
        <taxon>Pentapetalae</taxon>
        <taxon>asterids</taxon>
        <taxon>lamiids</taxon>
        <taxon>Gentianales</taxon>
        <taxon>Rubiaceae</taxon>
        <taxon>Cinchonoideae</taxon>
        <taxon>Cinchoneae</taxon>
        <taxon>Cinchona</taxon>
    </lineage>
</organism>
<name>A0ABD2Y7I9_9GENT</name>
<keyword evidence="3" id="KW-1185">Reference proteome</keyword>
<comment type="caution">
    <text evidence="2">The sequence shown here is derived from an EMBL/GenBank/DDBJ whole genome shotgun (WGS) entry which is preliminary data.</text>
</comment>
<evidence type="ECO:0000256" key="1">
    <source>
        <dbReference type="SAM" id="MobiDB-lite"/>
    </source>
</evidence>
<feature type="compositionally biased region" description="Polar residues" evidence="1">
    <location>
        <begin position="47"/>
        <end position="69"/>
    </location>
</feature>
<evidence type="ECO:0000313" key="2">
    <source>
        <dbReference type="EMBL" id="KAL3503459.1"/>
    </source>
</evidence>
<feature type="region of interest" description="Disordered" evidence="1">
    <location>
        <begin position="47"/>
        <end position="76"/>
    </location>
</feature>
<accession>A0ABD2Y7I9</accession>
<dbReference type="AlphaFoldDB" id="A0ABD2Y7I9"/>
<gene>
    <name evidence="2" type="ORF">ACH5RR_037908</name>
</gene>
<sequence>MMMLLPEVGVKHFLNSRIRRSNEKRTRESRSQSLGLIREGLQSTACKETELDPSNESPSSLPETQTWTSPDHMDTESETCNFNATEVVKLESVEMNGSYVLGLFEPVAGCPKFKAGSDFFLPILDNNGFLLGEFSKLDDLSICHNEDDNVPTKFSV</sequence>